<feature type="transmembrane region" description="Helical" evidence="2">
    <location>
        <begin position="104"/>
        <end position="125"/>
    </location>
</feature>
<organism evidence="3 4">
    <name type="scientific">Nocardioides exalbidus</name>
    <dbReference type="NCBI Taxonomy" id="402596"/>
    <lineage>
        <taxon>Bacteria</taxon>
        <taxon>Bacillati</taxon>
        <taxon>Actinomycetota</taxon>
        <taxon>Actinomycetes</taxon>
        <taxon>Propionibacteriales</taxon>
        <taxon>Nocardioidaceae</taxon>
        <taxon>Nocardioides</taxon>
    </lineage>
</organism>
<feature type="transmembrane region" description="Helical" evidence="2">
    <location>
        <begin position="388"/>
        <end position="410"/>
    </location>
</feature>
<sequence length="438" mass="46781">MTPAWRQVGAVLVVAGRLWLRHWPMLLTLAFLAMALRRGALWAAVEVSDQHALVAQAVLQLAPLGYLLGVISMLLLLGRDLPGLRELSDRSGPVATTERRERRLVDVAVSFLVPFLAVYVSSGLLEEDRLAFFNAAAFDEFNQVRPGVADAVDFGGRLGLDWGFAAFLGIVVVAWTARWALGRFERRTEFVALAFVGALVEVFYTGQGSRYLVAVENQGQGWLAERRAVALVESRYDSVLEAIGPLAGPVERVVSFLSALVGSLDAVVVVPLAWLTVAAVVLGHKLSGPEEPEEPAIADGEGPRPARTARHVVGSGLRALLADVSERFSALWGSLKLLAGAGLAPMLAFGLVFLVALRVPLLVSYAWRQVAGPTETDTWLAFEPWESALGQAVSLVVLVPLLAAAVEWVVTARAVDPDVSPVPGGPGSPEARSGSAPR</sequence>
<feature type="transmembrane region" description="Helical" evidence="2">
    <location>
        <begin position="53"/>
        <end position="77"/>
    </location>
</feature>
<keyword evidence="2" id="KW-1133">Transmembrane helix</keyword>
<accession>A0A1H4VME7</accession>
<reference evidence="4" key="1">
    <citation type="submission" date="2016-10" db="EMBL/GenBank/DDBJ databases">
        <authorList>
            <person name="Varghese N."/>
            <person name="Submissions S."/>
        </authorList>
    </citation>
    <scope>NUCLEOTIDE SEQUENCE [LARGE SCALE GENOMIC DNA]</scope>
    <source>
        <strain evidence="4">DSM 22017</strain>
    </source>
</reference>
<keyword evidence="2" id="KW-0472">Membrane</keyword>
<keyword evidence="4" id="KW-1185">Reference proteome</keyword>
<feature type="transmembrane region" description="Helical" evidence="2">
    <location>
        <begin position="162"/>
        <end position="181"/>
    </location>
</feature>
<dbReference type="EMBL" id="FNRT01000002">
    <property type="protein sequence ID" value="SEC82196.1"/>
    <property type="molecule type" value="Genomic_DNA"/>
</dbReference>
<feature type="transmembrane region" description="Helical" evidence="2">
    <location>
        <begin position="256"/>
        <end position="282"/>
    </location>
</feature>
<dbReference type="OrthoDB" id="3322395at2"/>
<feature type="region of interest" description="Disordered" evidence="1">
    <location>
        <begin position="419"/>
        <end position="438"/>
    </location>
</feature>
<dbReference type="Proteomes" id="UP000198742">
    <property type="component" value="Unassembled WGS sequence"/>
</dbReference>
<protein>
    <submittedName>
        <fullName evidence="3">Uncharacterized protein</fullName>
    </submittedName>
</protein>
<evidence type="ECO:0000256" key="2">
    <source>
        <dbReference type="SAM" id="Phobius"/>
    </source>
</evidence>
<feature type="transmembrane region" description="Helical" evidence="2">
    <location>
        <begin position="337"/>
        <end position="357"/>
    </location>
</feature>
<gene>
    <name evidence="3" type="ORF">SAMN04489844_3058</name>
</gene>
<dbReference type="STRING" id="402596.SAMN04489844_3058"/>
<feature type="transmembrane region" description="Helical" evidence="2">
    <location>
        <begin position="188"/>
        <end position="206"/>
    </location>
</feature>
<keyword evidence="2" id="KW-0812">Transmembrane</keyword>
<proteinExistence type="predicted"/>
<evidence type="ECO:0000313" key="3">
    <source>
        <dbReference type="EMBL" id="SEC82196.1"/>
    </source>
</evidence>
<name>A0A1H4VME7_9ACTN</name>
<dbReference type="RefSeq" id="WP_090969874.1">
    <property type="nucleotide sequence ID" value="NZ_FNRT01000002.1"/>
</dbReference>
<dbReference type="AlphaFoldDB" id="A0A1H4VME7"/>
<evidence type="ECO:0000313" key="4">
    <source>
        <dbReference type="Proteomes" id="UP000198742"/>
    </source>
</evidence>
<evidence type="ECO:0000256" key="1">
    <source>
        <dbReference type="SAM" id="MobiDB-lite"/>
    </source>
</evidence>